<evidence type="ECO:0000259" key="10">
    <source>
        <dbReference type="Pfam" id="PF00593"/>
    </source>
</evidence>
<dbReference type="InterPro" id="IPR039426">
    <property type="entry name" value="TonB-dep_rcpt-like"/>
</dbReference>
<comment type="subcellular location">
    <subcellularLocation>
        <location evidence="1 8">Cell outer membrane</location>
        <topology evidence="1 8">Multi-pass membrane protein</topology>
    </subcellularLocation>
</comment>
<keyword evidence="4 8" id="KW-0812">Transmembrane</keyword>
<evidence type="ECO:0000259" key="11">
    <source>
        <dbReference type="Pfam" id="PF07715"/>
    </source>
</evidence>
<evidence type="ECO:0000256" key="6">
    <source>
        <dbReference type="ARBA" id="ARBA00023136"/>
    </source>
</evidence>
<dbReference type="Pfam" id="PF13715">
    <property type="entry name" value="CarbopepD_reg_2"/>
    <property type="match status" value="1"/>
</dbReference>
<dbReference type="InterPro" id="IPR008969">
    <property type="entry name" value="CarboxyPept-like_regulatory"/>
</dbReference>
<dbReference type="InterPro" id="IPR000531">
    <property type="entry name" value="Beta-barrel_TonB"/>
</dbReference>
<keyword evidence="13" id="KW-1185">Reference proteome</keyword>
<name>A0A1G8W804_9FLAO</name>
<keyword evidence="6 8" id="KW-0472">Membrane</keyword>
<evidence type="ECO:0000256" key="8">
    <source>
        <dbReference type="PROSITE-ProRule" id="PRU01360"/>
    </source>
</evidence>
<evidence type="ECO:0000313" key="13">
    <source>
        <dbReference type="Proteomes" id="UP000199580"/>
    </source>
</evidence>
<dbReference type="PANTHER" id="PTHR30442">
    <property type="entry name" value="IRON III DICITRATE TRANSPORT PROTEIN FECA"/>
    <property type="match status" value="1"/>
</dbReference>
<sequence>MRNFILSFVWLIAGTAIMSGQAIKGTVVDENSLPLPGVSISDALKGTSTVTDFEGNFAIESTAGASLKFSYVGYKDQTVAAAAAMKVSMQVSATNLTEVVVVGYGTQRKADITGSIAVVAEKDLRDRPNSNVLSNLQGKVAGVQIVNAGKPGSAPTVSIRGTGSISGGNILYVVDGVLTDNIDYINPNDIASVNVLKDASSSAIYGIRAANGVVVITTKIGKKTGEENIKFTYDSNVGFSNPSNVLEMANSADYVRLYNEKLAYQQQTPNPVGQVGVNDFNGADTDWFKEILKKSSFTQSQNVGLSGASEKTQYSAAFGYLTQEGVLNAGQGISSGDDYKRITARFNGIYNVTDRFRIGATMAYSESDSNDAASPFAEAYFAPPIIPVRNADGSYGHYYTSLGEIDLGQVGNANPRRTLDLYRGKTKNSRTIASGYAELDLIKGLTFKSNLSRDFRNEASYIYNAENNPLGATPEGGALIESKLVNKSTNYESTLWENTLTWTKEFNKHRIVLLGGFSRQQDNMRALRAQSLGVPFNGDDSTLFLNLGTTTNVNEALPQGDEGSKRRLQSYFGRLQYAYADKYLVNATIRRDGSSVYRFGNDQQSATFPSFGLGWVVSKEGFMQNSGIDFLKLKGSWGKLGNSSVPRQFDNVATVGAGVYFGGVYYPSASITQLYDTDIPWEVVEEYDFGFELRAFKNRLSLEAGYYNRKTTDAAFNIYIPNQAGLGDKLFTNAGDFENKGFEFELKWDDKIGEKFSYSIYGNLTTIDNQVTKVVNGSYLNTGPSLFGDTVKRFQAGEEVGAYYGFETNGVIQNAAESAANNNAPIGSFKFKDLNGDGKIDNNDKTFLGSPIPELTYGFGVSLAYSNVDFGIEFQGVAGNEIYNFNRNSRFSNENYDQDFVDNHWTAANGSNTYPAPNSDQTSSRPSSFYVEKGDYFRIRNIQLGYSLPKTFLDNIGMDKIRLYASAQNPFTSFKYNGFSPEIGGNVENAGVDNNVYPLSSIYSFGVNLTF</sequence>
<evidence type="ECO:0000256" key="5">
    <source>
        <dbReference type="ARBA" id="ARBA00023077"/>
    </source>
</evidence>
<dbReference type="NCBIfam" id="TIGR04057">
    <property type="entry name" value="SusC_RagA_signa"/>
    <property type="match status" value="1"/>
</dbReference>
<evidence type="ECO:0000256" key="2">
    <source>
        <dbReference type="ARBA" id="ARBA00022448"/>
    </source>
</evidence>
<feature type="domain" description="TonB-dependent receptor-like beta-barrel" evidence="10">
    <location>
        <begin position="399"/>
        <end position="969"/>
    </location>
</feature>
<dbReference type="AlphaFoldDB" id="A0A1G8W804"/>
<dbReference type="PROSITE" id="PS52016">
    <property type="entry name" value="TONB_DEPENDENT_REC_3"/>
    <property type="match status" value="1"/>
</dbReference>
<dbReference type="EMBL" id="FNEZ01000002">
    <property type="protein sequence ID" value="SDJ74432.1"/>
    <property type="molecule type" value="Genomic_DNA"/>
</dbReference>
<evidence type="ECO:0000313" key="12">
    <source>
        <dbReference type="EMBL" id="SDJ74432.1"/>
    </source>
</evidence>
<keyword evidence="2 8" id="KW-0813">Transport</keyword>
<proteinExistence type="inferred from homology"/>
<feature type="domain" description="TonB-dependent receptor plug" evidence="11">
    <location>
        <begin position="109"/>
        <end position="213"/>
    </location>
</feature>
<gene>
    <name evidence="12" type="ORF">SAMN04487935_1694</name>
</gene>
<keyword evidence="7 8" id="KW-0998">Cell outer membrane</keyword>
<evidence type="ECO:0000256" key="9">
    <source>
        <dbReference type="RuleBase" id="RU003357"/>
    </source>
</evidence>
<dbReference type="InterPro" id="IPR036942">
    <property type="entry name" value="Beta-barrel_TonB_sf"/>
</dbReference>
<dbReference type="InterPro" id="IPR023996">
    <property type="entry name" value="TonB-dep_OMP_SusC/RagA"/>
</dbReference>
<dbReference type="InterPro" id="IPR023997">
    <property type="entry name" value="TonB-dep_OMP_SusC/RagA_CS"/>
</dbReference>
<dbReference type="InterPro" id="IPR037066">
    <property type="entry name" value="Plug_dom_sf"/>
</dbReference>
<keyword evidence="5 9" id="KW-0798">TonB box</keyword>
<dbReference type="InterPro" id="IPR012910">
    <property type="entry name" value="Plug_dom"/>
</dbReference>
<evidence type="ECO:0000256" key="3">
    <source>
        <dbReference type="ARBA" id="ARBA00022452"/>
    </source>
</evidence>
<keyword evidence="3 8" id="KW-1134">Transmembrane beta strand</keyword>
<dbReference type="GO" id="GO:0009279">
    <property type="term" value="C:cell outer membrane"/>
    <property type="evidence" value="ECO:0007669"/>
    <property type="project" value="UniProtKB-SubCell"/>
</dbReference>
<evidence type="ECO:0000256" key="4">
    <source>
        <dbReference type="ARBA" id="ARBA00022692"/>
    </source>
</evidence>
<dbReference type="Gene3D" id="2.40.170.20">
    <property type="entry name" value="TonB-dependent receptor, beta-barrel domain"/>
    <property type="match status" value="1"/>
</dbReference>
<dbReference type="RefSeq" id="WP_091393795.1">
    <property type="nucleotide sequence ID" value="NZ_BKAI01000003.1"/>
</dbReference>
<evidence type="ECO:0000256" key="7">
    <source>
        <dbReference type="ARBA" id="ARBA00023237"/>
    </source>
</evidence>
<dbReference type="PANTHER" id="PTHR30442:SF0">
    <property type="entry name" value="FE(3+) DICITRATE TRANSPORT PROTEIN FECA"/>
    <property type="match status" value="1"/>
</dbReference>
<dbReference type="SUPFAM" id="SSF56935">
    <property type="entry name" value="Porins"/>
    <property type="match status" value="1"/>
</dbReference>
<dbReference type="SUPFAM" id="SSF49464">
    <property type="entry name" value="Carboxypeptidase regulatory domain-like"/>
    <property type="match status" value="1"/>
</dbReference>
<accession>A0A1G8W804</accession>
<dbReference type="STRING" id="1128970.SAMN04487935_1694"/>
<organism evidence="12 13">
    <name type="scientific">Flavobacterium noncentrifugens</name>
    <dbReference type="NCBI Taxonomy" id="1128970"/>
    <lineage>
        <taxon>Bacteria</taxon>
        <taxon>Pseudomonadati</taxon>
        <taxon>Bacteroidota</taxon>
        <taxon>Flavobacteriia</taxon>
        <taxon>Flavobacteriales</taxon>
        <taxon>Flavobacteriaceae</taxon>
        <taxon>Flavobacterium</taxon>
    </lineage>
</organism>
<dbReference type="NCBIfam" id="TIGR04056">
    <property type="entry name" value="OMP_RagA_SusC"/>
    <property type="match status" value="1"/>
</dbReference>
<dbReference type="OrthoDB" id="9768177at2"/>
<dbReference type="Proteomes" id="UP000199580">
    <property type="component" value="Unassembled WGS sequence"/>
</dbReference>
<dbReference type="Pfam" id="PF00593">
    <property type="entry name" value="TonB_dep_Rec_b-barrel"/>
    <property type="match status" value="1"/>
</dbReference>
<dbReference type="Pfam" id="PF07715">
    <property type="entry name" value="Plug"/>
    <property type="match status" value="1"/>
</dbReference>
<comment type="similarity">
    <text evidence="8 9">Belongs to the TonB-dependent receptor family.</text>
</comment>
<protein>
    <submittedName>
        <fullName evidence="12">TonB-linked outer membrane protein, SusC/RagA family</fullName>
    </submittedName>
</protein>
<reference evidence="12 13" key="1">
    <citation type="submission" date="2016-10" db="EMBL/GenBank/DDBJ databases">
        <authorList>
            <person name="de Groot N.N."/>
        </authorList>
    </citation>
    <scope>NUCLEOTIDE SEQUENCE [LARGE SCALE GENOMIC DNA]</scope>
    <source>
        <strain evidence="12 13">CGMCC 1.10076</strain>
    </source>
</reference>
<dbReference type="Gene3D" id="2.170.130.10">
    <property type="entry name" value="TonB-dependent receptor, plug domain"/>
    <property type="match status" value="1"/>
</dbReference>
<evidence type="ECO:0000256" key="1">
    <source>
        <dbReference type="ARBA" id="ARBA00004571"/>
    </source>
</evidence>
<dbReference type="GO" id="GO:0033214">
    <property type="term" value="P:siderophore-iron import into cell"/>
    <property type="evidence" value="ECO:0007669"/>
    <property type="project" value="TreeGrafter"/>
</dbReference>